<accession>A0A0K1PV89</accession>
<proteinExistence type="predicted"/>
<dbReference type="InterPro" id="IPR036249">
    <property type="entry name" value="Thioredoxin-like_sf"/>
</dbReference>
<organism evidence="1 2">
    <name type="scientific">Labilithrix luteola</name>
    <dbReference type="NCBI Taxonomy" id="1391654"/>
    <lineage>
        <taxon>Bacteria</taxon>
        <taxon>Pseudomonadati</taxon>
        <taxon>Myxococcota</taxon>
        <taxon>Polyangia</taxon>
        <taxon>Polyangiales</taxon>
        <taxon>Labilitrichaceae</taxon>
        <taxon>Labilithrix</taxon>
    </lineage>
</organism>
<keyword evidence="2" id="KW-1185">Reference proteome</keyword>
<protein>
    <submittedName>
        <fullName evidence="1">Uncharacterized protein</fullName>
    </submittedName>
</protein>
<reference evidence="1 2" key="1">
    <citation type="submission" date="2015-08" db="EMBL/GenBank/DDBJ databases">
        <authorList>
            <person name="Babu N.S."/>
            <person name="Beckwith C.J."/>
            <person name="Beseler K.G."/>
            <person name="Brison A."/>
            <person name="Carone J.V."/>
            <person name="Caskin T.P."/>
            <person name="Diamond M."/>
            <person name="Durham M.E."/>
            <person name="Foxe J.M."/>
            <person name="Go M."/>
            <person name="Henderson B.A."/>
            <person name="Jones I.B."/>
            <person name="McGettigan J.A."/>
            <person name="Micheletti S.J."/>
            <person name="Nasrallah M.E."/>
            <person name="Ortiz D."/>
            <person name="Piller C.R."/>
            <person name="Privatt S.R."/>
            <person name="Schneider S.L."/>
            <person name="Sharp S."/>
            <person name="Smith T.C."/>
            <person name="Stanton J.D."/>
            <person name="Ullery H.E."/>
            <person name="Wilson R.J."/>
            <person name="Serrano M.G."/>
            <person name="Buck G."/>
            <person name="Lee V."/>
            <person name="Wang Y."/>
            <person name="Carvalho R."/>
            <person name="Voegtly L."/>
            <person name="Shi R."/>
            <person name="Duckworth R."/>
            <person name="Johnson A."/>
            <person name="Loviza R."/>
            <person name="Walstead R."/>
            <person name="Shah Z."/>
            <person name="Kiflezghi M."/>
            <person name="Wade K."/>
            <person name="Ball S.L."/>
            <person name="Bradley K.W."/>
            <person name="Asai D.J."/>
            <person name="Bowman C.A."/>
            <person name="Russell D.A."/>
            <person name="Pope W.H."/>
            <person name="Jacobs-Sera D."/>
            <person name="Hendrix R.W."/>
            <person name="Hatfull G.F."/>
        </authorList>
    </citation>
    <scope>NUCLEOTIDE SEQUENCE [LARGE SCALE GENOMIC DNA]</scope>
    <source>
        <strain evidence="1 2">DSM 27648</strain>
    </source>
</reference>
<dbReference type="AlphaFoldDB" id="A0A0K1PV89"/>
<dbReference type="EMBL" id="CP012333">
    <property type="protein sequence ID" value="AKU97448.1"/>
    <property type="molecule type" value="Genomic_DNA"/>
</dbReference>
<dbReference type="KEGG" id="llu:AKJ09_04112"/>
<dbReference type="Proteomes" id="UP000064967">
    <property type="component" value="Chromosome"/>
</dbReference>
<name>A0A0K1PV89_9BACT</name>
<dbReference type="Gene3D" id="3.40.30.10">
    <property type="entry name" value="Glutaredoxin"/>
    <property type="match status" value="1"/>
</dbReference>
<gene>
    <name evidence="1" type="ORF">AKJ09_04112</name>
</gene>
<dbReference type="OrthoDB" id="5572803at2"/>
<evidence type="ECO:0000313" key="1">
    <source>
        <dbReference type="EMBL" id="AKU97448.1"/>
    </source>
</evidence>
<sequence>MSDPSGVIANAYGVPNAYGMLERRTFVIGPDGTIEKVFETVNPTKHVDEVISVL</sequence>
<dbReference type="STRING" id="1391654.AKJ09_04112"/>
<evidence type="ECO:0000313" key="2">
    <source>
        <dbReference type="Proteomes" id="UP000064967"/>
    </source>
</evidence>
<dbReference type="SUPFAM" id="SSF52833">
    <property type="entry name" value="Thioredoxin-like"/>
    <property type="match status" value="1"/>
</dbReference>